<protein>
    <recommendedName>
        <fullName evidence="5">FAD/NAD(P)-binding domain-containing protein</fullName>
    </recommendedName>
</protein>
<name>A0A6F8XZR8_9ACTN</name>
<organism evidence="6 7">
    <name type="scientific">Phytohabitans flavus</name>
    <dbReference type="NCBI Taxonomy" id="1076124"/>
    <lineage>
        <taxon>Bacteria</taxon>
        <taxon>Bacillati</taxon>
        <taxon>Actinomycetota</taxon>
        <taxon>Actinomycetes</taxon>
        <taxon>Micromonosporales</taxon>
        <taxon>Micromonosporaceae</taxon>
    </lineage>
</organism>
<evidence type="ECO:0000313" key="7">
    <source>
        <dbReference type="Proteomes" id="UP000502508"/>
    </source>
</evidence>
<sequence>MYLIIGASLAGAKAAQTLREEGYTGRLVMVGEETVRPYERPPLSKGYLSGKEPQEKAFVHDAGWYSEHDVELILGRRATHLDTAAHTVTLDGVDELHYEKLLLATGSRVRTLDLPGMDNHGIRYLRTMDEAEALLASLRTGATWW</sequence>
<keyword evidence="4" id="KW-0560">Oxidoreductase</keyword>
<comment type="cofactor">
    <cofactor evidence="1">
        <name>FAD</name>
        <dbReference type="ChEBI" id="CHEBI:57692"/>
    </cofactor>
</comment>
<keyword evidence="7" id="KW-1185">Reference proteome</keyword>
<dbReference type="PANTHER" id="PTHR43557">
    <property type="entry name" value="APOPTOSIS-INDUCING FACTOR 1"/>
    <property type="match status" value="1"/>
</dbReference>
<proteinExistence type="predicted"/>
<keyword evidence="2" id="KW-0285">Flavoprotein</keyword>
<dbReference type="EMBL" id="AP022870">
    <property type="protein sequence ID" value="BCB79310.1"/>
    <property type="molecule type" value="Genomic_DNA"/>
</dbReference>
<gene>
    <name evidence="6" type="ORF">Pflav_057200</name>
</gene>
<dbReference type="GO" id="GO:0005737">
    <property type="term" value="C:cytoplasm"/>
    <property type="evidence" value="ECO:0007669"/>
    <property type="project" value="TreeGrafter"/>
</dbReference>
<evidence type="ECO:0000313" key="6">
    <source>
        <dbReference type="EMBL" id="BCB79310.1"/>
    </source>
</evidence>
<reference evidence="6 7" key="2">
    <citation type="submission" date="2020-03" db="EMBL/GenBank/DDBJ databases">
        <authorList>
            <person name="Ichikawa N."/>
            <person name="Kimura A."/>
            <person name="Kitahashi Y."/>
            <person name="Uohara A."/>
        </authorList>
    </citation>
    <scope>NUCLEOTIDE SEQUENCE [LARGE SCALE GENOMIC DNA]</scope>
    <source>
        <strain evidence="6 7">NBRC 107702</strain>
    </source>
</reference>
<keyword evidence="3" id="KW-0274">FAD</keyword>
<accession>A0A6F8XZR8</accession>
<dbReference type="InterPro" id="IPR023753">
    <property type="entry name" value="FAD/NAD-binding_dom"/>
</dbReference>
<evidence type="ECO:0000256" key="4">
    <source>
        <dbReference type="ARBA" id="ARBA00023002"/>
    </source>
</evidence>
<dbReference type="PANTHER" id="PTHR43557:SF2">
    <property type="entry name" value="RIESKE DOMAIN-CONTAINING PROTEIN-RELATED"/>
    <property type="match status" value="1"/>
</dbReference>
<dbReference type="SUPFAM" id="SSF51905">
    <property type="entry name" value="FAD/NAD(P)-binding domain"/>
    <property type="match status" value="1"/>
</dbReference>
<reference evidence="6 7" key="1">
    <citation type="submission" date="2020-03" db="EMBL/GenBank/DDBJ databases">
        <title>Whole genome shotgun sequence of Phytohabitans flavus NBRC 107702.</title>
        <authorList>
            <person name="Komaki H."/>
            <person name="Tamura T."/>
        </authorList>
    </citation>
    <scope>NUCLEOTIDE SEQUENCE [LARGE SCALE GENOMIC DNA]</scope>
    <source>
        <strain evidence="6 7">NBRC 107702</strain>
    </source>
</reference>
<dbReference type="KEGG" id="pfla:Pflav_057200"/>
<evidence type="ECO:0000256" key="1">
    <source>
        <dbReference type="ARBA" id="ARBA00001974"/>
    </source>
</evidence>
<dbReference type="AlphaFoldDB" id="A0A6F8XZR8"/>
<dbReference type="Pfam" id="PF07992">
    <property type="entry name" value="Pyr_redox_2"/>
    <property type="match status" value="1"/>
</dbReference>
<evidence type="ECO:0000256" key="2">
    <source>
        <dbReference type="ARBA" id="ARBA00022630"/>
    </source>
</evidence>
<evidence type="ECO:0000259" key="5">
    <source>
        <dbReference type="Pfam" id="PF07992"/>
    </source>
</evidence>
<feature type="domain" description="FAD/NAD(P)-binding" evidence="5">
    <location>
        <begin position="2"/>
        <end position="136"/>
    </location>
</feature>
<dbReference type="InterPro" id="IPR050446">
    <property type="entry name" value="FAD-oxidoreductase/Apoptosis"/>
</dbReference>
<dbReference type="RefSeq" id="WP_269474545.1">
    <property type="nucleotide sequence ID" value="NZ_AP022870.1"/>
</dbReference>
<dbReference type="InterPro" id="IPR036188">
    <property type="entry name" value="FAD/NAD-bd_sf"/>
</dbReference>
<dbReference type="Proteomes" id="UP000502508">
    <property type="component" value="Chromosome"/>
</dbReference>
<evidence type="ECO:0000256" key="3">
    <source>
        <dbReference type="ARBA" id="ARBA00022827"/>
    </source>
</evidence>
<dbReference type="GO" id="GO:0016651">
    <property type="term" value="F:oxidoreductase activity, acting on NAD(P)H"/>
    <property type="evidence" value="ECO:0007669"/>
    <property type="project" value="TreeGrafter"/>
</dbReference>
<dbReference type="Gene3D" id="3.50.50.60">
    <property type="entry name" value="FAD/NAD(P)-binding domain"/>
    <property type="match status" value="2"/>
</dbReference>